<evidence type="ECO:0000313" key="4">
    <source>
        <dbReference type="Proteomes" id="UP000614272"/>
    </source>
</evidence>
<evidence type="ECO:0000256" key="2">
    <source>
        <dbReference type="SAM" id="Phobius"/>
    </source>
</evidence>
<dbReference type="NCBIfam" id="TIGR03007">
    <property type="entry name" value="pepcterm_ChnLen"/>
    <property type="match status" value="1"/>
</dbReference>
<evidence type="ECO:0000313" key="3">
    <source>
        <dbReference type="EMBL" id="GGD69111.1"/>
    </source>
</evidence>
<evidence type="ECO:0000256" key="1">
    <source>
        <dbReference type="SAM" id="Coils"/>
    </source>
</evidence>
<feature type="transmembrane region" description="Helical" evidence="2">
    <location>
        <begin position="498"/>
        <end position="518"/>
    </location>
</feature>
<sequence length="534" mass="60281">MIGFQQVLEQIQTYIKGVWIKKRYILISSWLICPIGWLYVVSLPDTYESSARVYVDTTSLLRPLLRGLAVYNNPEQQVSLVARTLLSRPNLEKIAREADLDITAKTSAEFDDVIAGLRENIKLTSTRDANIYTIGYTANNPAMAQRIVQITLNEFIESNLGNTRQSSDSAEEFLDQQIAEYEQRLEEAEQRLADFKRNRQNILPGGSGDYYSELQNQRNSLEQARLRLRELESQLASARAQLTGEEPVFGLATPELGGNQGVSTQFDSRIASLESRLDELLIRYTDQHPDVVKTQALVNQLKEQRRQQLSNMSEAAEDSGSYSRFGNLGQNPVYQQMKITVANLESEIASVKVRVNNYENNVQQLEEKINLIPELEAELTGLNRDYGITRNKYQELLERRESAQLSRKAEATSDDVQFRVIDPPTLPNDPSGPMRVILYTGVLIIGFGTGLGIAFLVSQINPVVVSYQQLVENFNIPVLGSVSHKEAERMTKVNHRRIWIFATSSLVLVFGYALLTWIELVYGGVPKQLLGGWL</sequence>
<proteinExistence type="predicted"/>
<dbReference type="PANTHER" id="PTHR32309:SF13">
    <property type="entry name" value="FERRIC ENTEROBACTIN TRANSPORT PROTEIN FEPE"/>
    <property type="match status" value="1"/>
</dbReference>
<dbReference type="EMBL" id="BMGJ01000010">
    <property type="protein sequence ID" value="GGD69111.1"/>
    <property type="molecule type" value="Genomic_DNA"/>
</dbReference>
<reference evidence="4" key="1">
    <citation type="journal article" date="2019" name="Int. J. Syst. Evol. Microbiol.">
        <title>The Global Catalogue of Microorganisms (GCM) 10K type strain sequencing project: providing services to taxonomists for standard genome sequencing and annotation.</title>
        <authorList>
            <consortium name="The Broad Institute Genomics Platform"/>
            <consortium name="The Broad Institute Genome Sequencing Center for Infectious Disease"/>
            <person name="Wu L."/>
            <person name="Ma J."/>
        </authorList>
    </citation>
    <scope>NUCLEOTIDE SEQUENCE [LARGE SCALE GENOMIC DNA]</scope>
    <source>
        <strain evidence="4">CGMCC 1.12923</strain>
    </source>
</reference>
<gene>
    <name evidence="3" type="ORF">GCM10011357_25200</name>
</gene>
<accession>A0ABQ1RIR2</accession>
<feature type="coiled-coil region" evidence="1">
    <location>
        <begin position="298"/>
        <end position="385"/>
    </location>
</feature>
<keyword evidence="2" id="KW-0812">Transmembrane</keyword>
<keyword evidence="2" id="KW-0472">Membrane</keyword>
<dbReference type="InterPro" id="IPR014345">
    <property type="entry name" value="XrtA_polysacc_chain"/>
</dbReference>
<keyword evidence="2" id="KW-1133">Transmembrane helix</keyword>
<dbReference type="PANTHER" id="PTHR32309">
    <property type="entry name" value="TYROSINE-PROTEIN KINASE"/>
    <property type="match status" value="1"/>
</dbReference>
<dbReference type="Proteomes" id="UP000614272">
    <property type="component" value="Unassembled WGS sequence"/>
</dbReference>
<comment type="caution">
    <text evidence="3">The sequence shown here is derived from an EMBL/GenBank/DDBJ whole genome shotgun (WGS) entry which is preliminary data.</text>
</comment>
<protein>
    <submittedName>
        <fullName evidence="3">Chain-length determining protein</fullName>
    </submittedName>
</protein>
<feature type="coiled-coil region" evidence="1">
    <location>
        <begin position="171"/>
        <end position="241"/>
    </location>
</feature>
<dbReference type="InterPro" id="IPR050445">
    <property type="entry name" value="Bact_polysacc_biosynth/exp"/>
</dbReference>
<feature type="transmembrane region" description="Helical" evidence="2">
    <location>
        <begin position="436"/>
        <end position="457"/>
    </location>
</feature>
<dbReference type="RefSeq" id="WP_099035186.1">
    <property type="nucleotide sequence ID" value="NZ_BMGJ01000010.1"/>
</dbReference>
<dbReference type="SUPFAM" id="SSF57997">
    <property type="entry name" value="Tropomyosin"/>
    <property type="match status" value="1"/>
</dbReference>
<keyword evidence="1" id="KW-0175">Coiled coil</keyword>
<organism evidence="3 4">
    <name type="scientific">Lacimicrobium alkaliphilum</name>
    <dbReference type="NCBI Taxonomy" id="1526571"/>
    <lineage>
        <taxon>Bacteria</taxon>
        <taxon>Pseudomonadati</taxon>
        <taxon>Pseudomonadota</taxon>
        <taxon>Gammaproteobacteria</taxon>
        <taxon>Alteromonadales</taxon>
        <taxon>Alteromonadaceae</taxon>
        <taxon>Lacimicrobium</taxon>
    </lineage>
</organism>
<keyword evidence="4" id="KW-1185">Reference proteome</keyword>
<name>A0ABQ1RIR2_9ALTE</name>